<keyword evidence="4" id="KW-1185">Reference proteome</keyword>
<dbReference type="EMBL" id="LYXU01000002">
    <property type="protein sequence ID" value="OBS23225.1"/>
    <property type="molecule type" value="Genomic_DNA"/>
</dbReference>
<feature type="domain" description="NACHT" evidence="2">
    <location>
        <begin position="92"/>
        <end position="258"/>
    </location>
</feature>
<proteinExistence type="predicted"/>
<evidence type="ECO:0000259" key="2">
    <source>
        <dbReference type="PROSITE" id="PS50837"/>
    </source>
</evidence>
<organism evidence="3 4">
    <name type="scientific">Fusarium poae</name>
    <dbReference type="NCBI Taxonomy" id="36050"/>
    <lineage>
        <taxon>Eukaryota</taxon>
        <taxon>Fungi</taxon>
        <taxon>Dikarya</taxon>
        <taxon>Ascomycota</taxon>
        <taxon>Pezizomycotina</taxon>
        <taxon>Sordariomycetes</taxon>
        <taxon>Hypocreomycetidae</taxon>
        <taxon>Hypocreales</taxon>
        <taxon>Nectriaceae</taxon>
        <taxon>Fusarium</taxon>
    </lineage>
</organism>
<name>A0A1B8ARR6_FUSPO</name>
<dbReference type="Gene3D" id="3.40.50.300">
    <property type="entry name" value="P-loop containing nucleotide triphosphate hydrolases"/>
    <property type="match status" value="1"/>
</dbReference>
<dbReference type="Pfam" id="PF24883">
    <property type="entry name" value="NPHP3_N"/>
    <property type="match status" value="1"/>
</dbReference>
<evidence type="ECO:0000313" key="4">
    <source>
        <dbReference type="Proteomes" id="UP000091967"/>
    </source>
</evidence>
<evidence type="ECO:0000313" key="3">
    <source>
        <dbReference type="EMBL" id="OBS23225.1"/>
    </source>
</evidence>
<sequence length="1279" mass="145662">MENSTSNLVHSLNAANNARVQVGNNYHTTNNYHSGADRDDTKKLLEALRSTDPRHDKINIEQTNNHLLRDAYKWILENPEFLAWHDKSHEDRLLWIKGDPGKGKTMLICGIINELLSSTKLANPESPISLSYFFCQATNSSLNNSTAVIRGLIYLLVVQQPSLLSYLRANTHWDTRVAIEGLFRKIIADPSLPQVYLIVDALDECIEDLDFLLAIISSPTPRVKWIVSSRNRRGIEEYLEESSSKLALSLELNEKSVSKAVGHFIDYRIQELAKKKRLRSDVAEQVQHHLIQHANGTFLWVGLLPKGLNELYARMMDQIRASDSCELYTRLLAIASTVFRPLTFSELMAIEELDMDEETLRDLIGECGSFLTTRDKTVLFVHQSAKDFLLKESSELLFQSGLAHHHYTLFQRSIDILKYLHKDMYGLVYPGVSLEVAIRNRPEPDPLGSYLYALVFWAEHIRGACQLPNEDTSEGEMPVVEIVYQFLSEKLLFWLEALSLCHNQSVAGKALSFLKNLPTAPSESRLSELIHDALRFLFFLGPVIENYPLQIYTSGLLFSPHKSLIRNMFKQYTPEFIERNPRVHEDWSPILGVFETSPETPIRHMRFCPITQMLILSTSDSQLWMWNASDGYMNKKAKYDDARLLTPSPDLRWVAFVTMRYSKKSKKLVQKSLEVRELESDNLLYTMNLKGRRNVMAMQITPDSQSLAVCFEDKLDVYTSEGSTSQSWPLKLGGDANPLSPIPWRMLFSSDGALLLLLFGGLVAFDMRTNRRYKCPNLYKVGASYIRYAHLYSKDERGDNANILDAKFIPNTHQAMMNDDEESMFIWNIPKGKCKEWLTRHNGMCSFAYSHAETWVAIAGEQDVSLLDLDQKTVLQEILLPPKDSITAIEVSYDNKTIAVRSETTAWLLDVRAIPADKSKNNIDSYILRDRVTVVHHEKKKSIEIQIPMKGVIAKLDVPNEVAWMGFPMALSPDGRLFAFADLESICIWDLKTRSLRHSIAVSDRVENLVVSSIGSSGTHWIAACILFKFEVRVWNAKTGQLQRSYKSPDKLERSSARACFVGTWLGVSWCFPASLLASIENEIFIRYDIETGQELKCLDLPVTESLGGGNLTVSPNGKWMVSFVYRTNNLLLTNLESGIYLALIGINTRFIAFIDDSSVSTERGVLYLDRILDDLTLRSETFKTQAVQVKGQFDQELPVIIPDLDKYGCSTSGEWITFDNKPLIWVPQQYRCRWFDDWPEIATGHHHITIQFSGGVYSVVFRKDTGEYLRKAISNLCI</sequence>
<accession>A0A1B8ARR6</accession>
<dbReference type="InterPro" id="IPR015943">
    <property type="entry name" value="WD40/YVTN_repeat-like_dom_sf"/>
</dbReference>
<reference evidence="3 4" key="1">
    <citation type="submission" date="2016-06" db="EMBL/GenBank/DDBJ databases">
        <title>Living apart together: crosstalk between the core and supernumerary genomes in a fungal plant pathogen.</title>
        <authorList>
            <person name="Vanheule A."/>
            <person name="Audenaert K."/>
            <person name="Warris S."/>
            <person name="Van De Geest H."/>
            <person name="Schijlen E."/>
            <person name="Hofte M."/>
            <person name="De Saeger S."/>
            <person name="Haesaert G."/>
            <person name="Waalwijk C."/>
            <person name="Van Der Lee T."/>
        </authorList>
    </citation>
    <scope>NUCLEOTIDE SEQUENCE [LARGE SCALE GENOMIC DNA]</scope>
    <source>
        <strain evidence="3 4">2516</strain>
    </source>
</reference>
<dbReference type="PROSITE" id="PS50837">
    <property type="entry name" value="NACHT"/>
    <property type="match status" value="1"/>
</dbReference>
<dbReference type="Gene3D" id="2.130.10.10">
    <property type="entry name" value="YVTN repeat-like/Quinoprotein amine dehydrogenase"/>
    <property type="match status" value="2"/>
</dbReference>
<dbReference type="InterPro" id="IPR007111">
    <property type="entry name" value="NACHT_NTPase"/>
</dbReference>
<keyword evidence="1" id="KW-0677">Repeat</keyword>
<dbReference type="SUPFAM" id="SSF82171">
    <property type="entry name" value="DPP6 N-terminal domain-like"/>
    <property type="match status" value="2"/>
</dbReference>
<dbReference type="SUPFAM" id="SSF52540">
    <property type="entry name" value="P-loop containing nucleoside triphosphate hydrolases"/>
    <property type="match status" value="1"/>
</dbReference>
<dbReference type="PANTHER" id="PTHR10039">
    <property type="entry name" value="AMELOGENIN"/>
    <property type="match status" value="1"/>
</dbReference>
<dbReference type="Proteomes" id="UP000091967">
    <property type="component" value="Unassembled WGS sequence"/>
</dbReference>
<dbReference type="AlphaFoldDB" id="A0A1B8ARR6"/>
<dbReference type="PANTHER" id="PTHR10039:SF14">
    <property type="entry name" value="NACHT DOMAIN-CONTAINING PROTEIN"/>
    <property type="match status" value="1"/>
</dbReference>
<evidence type="ECO:0000256" key="1">
    <source>
        <dbReference type="ARBA" id="ARBA00022737"/>
    </source>
</evidence>
<dbReference type="InterPro" id="IPR027417">
    <property type="entry name" value="P-loop_NTPase"/>
</dbReference>
<dbReference type="STRING" id="36050.A0A1B8ARR6"/>
<protein>
    <recommendedName>
        <fullName evidence="2">NACHT domain-containing protein</fullName>
    </recommendedName>
</protein>
<dbReference type="InterPro" id="IPR056884">
    <property type="entry name" value="NPHP3-like_N"/>
</dbReference>
<dbReference type="OMA" id="WRDESEA"/>
<gene>
    <name evidence="3" type="ORF">FPOA_03778</name>
</gene>
<comment type="caution">
    <text evidence="3">The sequence shown here is derived from an EMBL/GenBank/DDBJ whole genome shotgun (WGS) entry which is preliminary data.</text>
</comment>